<gene>
    <name evidence="2" type="ORF">FKR81_00845</name>
</gene>
<keyword evidence="3" id="KW-1185">Reference proteome</keyword>
<evidence type="ECO:0000259" key="1">
    <source>
        <dbReference type="PROSITE" id="PS50093"/>
    </source>
</evidence>
<comment type="caution">
    <text evidence="2">The sequence shown here is derived from an EMBL/GenBank/DDBJ whole genome shotgun (WGS) entry which is preliminary data.</text>
</comment>
<dbReference type="InterPro" id="IPR000601">
    <property type="entry name" value="PKD_dom"/>
</dbReference>
<protein>
    <recommendedName>
        <fullName evidence="1">PKD domain-containing protein</fullName>
    </recommendedName>
</protein>
<organism evidence="2 3">
    <name type="scientific">Lentzea tibetensis</name>
    <dbReference type="NCBI Taxonomy" id="2591470"/>
    <lineage>
        <taxon>Bacteria</taxon>
        <taxon>Bacillati</taxon>
        <taxon>Actinomycetota</taxon>
        <taxon>Actinomycetes</taxon>
        <taxon>Pseudonocardiales</taxon>
        <taxon>Pseudonocardiaceae</taxon>
        <taxon>Lentzea</taxon>
    </lineage>
</organism>
<dbReference type="InterPro" id="IPR035986">
    <property type="entry name" value="PKD_dom_sf"/>
</dbReference>
<dbReference type="PROSITE" id="PS50093">
    <property type="entry name" value="PKD"/>
    <property type="match status" value="1"/>
</dbReference>
<accession>A0A563F2E8</accession>
<dbReference type="InterPro" id="IPR036514">
    <property type="entry name" value="SGNH_hydro_sf"/>
</dbReference>
<feature type="domain" description="PKD" evidence="1">
    <location>
        <begin position="467"/>
        <end position="509"/>
    </location>
</feature>
<dbReference type="Proteomes" id="UP000316639">
    <property type="component" value="Unassembled WGS sequence"/>
</dbReference>
<dbReference type="EMBL" id="VOBR01000001">
    <property type="protein sequence ID" value="TWP54147.1"/>
    <property type="molecule type" value="Genomic_DNA"/>
</dbReference>
<evidence type="ECO:0000313" key="2">
    <source>
        <dbReference type="EMBL" id="TWP54147.1"/>
    </source>
</evidence>
<dbReference type="InterPro" id="IPR013783">
    <property type="entry name" value="Ig-like_fold"/>
</dbReference>
<dbReference type="RefSeq" id="WP_146348930.1">
    <property type="nucleotide sequence ID" value="NZ_VOBR01000001.1"/>
</dbReference>
<reference evidence="2 3" key="1">
    <citation type="submission" date="2019-07" db="EMBL/GenBank/DDBJ databases">
        <title>Lentzea xizangensis sp. nov., isolated from Qinghai-Tibetan Plateau Soils.</title>
        <authorList>
            <person name="Huang J."/>
        </authorList>
    </citation>
    <scope>NUCLEOTIDE SEQUENCE [LARGE SCALE GENOMIC DNA]</scope>
    <source>
        <strain evidence="2 3">FXJ1.1311</strain>
    </source>
</reference>
<dbReference type="GO" id="GO:0005975">
    <property type="term" value="P:carbohydrate metabolic process"/>
    <property type="evidence" value="ECO:0007669"/>
    <property type="project" value="UniProtKB-ARBA"/>
</dbReference>
<dbReference type="SUPFAM" id="SSF52266">
    <property type="entry name" value="SGNH hydrolase"/>
    <property type="match status" value="1"/>
</dbReference>
<dbReference type="AlphaFoldDB" id="A0A563F2E8"/>
<proteinExistence type="predicted"/>
<dbReference type="Gene3D" id="3.40.50.1110">
    <property type="entry name" value="SGNH hydrolase"/>
    <property type="match status" value="1"/>
</dbReference>
<evidence type="ECO:0000313" key="3">
    <source>
        <dbReference type="Proteomes" id="UP000316639"/>
    </source>
</evidence>
<dbReference type="Gene3D" id="2.60.40.10">
    <property type="entry name" value="Immunoglobulins"/>
    <property type="match status" value="1"/>
</dbReference>
<dbReference type="SUPFAM" id="SSF49299">
    <property type="entry name" value="PKD domain"/>
    <property type="match status" value="1"/>
</dbReference>
<name>A0A563F2E8_9PSEU</name>
<dbReference type="CDD" id="cd00146">
    <property type="entry name" value="PKD"/>
    <property type="match status" value="1"/>
</dbReference>
<sequence length="521" mass="55561">MAVVVATAAPAAASAGGDPLVLDVDITPACGKPAPGRVSIYHPTGLSTQVEWRVRLGGETKTGTVSMDRSVARAEFTLPVGTGEVLVDARRPGGAFGPVWREDVPPTCDPVNVVSVGDSVVWNQGVEPDKKFPRLTAKLLGEQTGRGYTHRDYSISGAVLDAPELPKGNDDRRCLDEAYLQDPDQDGEMELGEVTAQMPDVFCQLERAGAAGQDIDLVILNGCINDMDPLLGIPFGITPGTEDVPNAVRRECGGVGAAATNPAEDVPYFSGAKVGYGGRGIKAAIEKAHSLPGHPKVLVADFYYALSRASGKPPTSYCTDRGFTAAVAQECVQRIGRAPLRYEQFTRYSAAEYRRAVDEANAASGTPYAVAGDGLFTVDNAAFASNPQVWQFPTEDPISVLRRHACPEFSPTPPQCLTAALAHPNTAGSRRYAESFLLNPRLRGWFGLPGDDVPLTTTRDGDTLHLTAKPGSTFRWFFGDGTMRVTDEPTTSHVYTDAGPHIPRVIVDDRTLQEGNPTVIG</sequence>
<dbReference type="OrthoDB" id="3919775at2"/>